<organism evidence="3 4">
    <name type="scientific">Anisodus acutangulus</name>
    <dbReference type="NCBI Taxonomy" id="402998"/>
    <lineage>
        <taxon>Eukaryota</taxon>
        <taxon>Viridiplantae</taxon>
        <taxon>Streptophyta</taxon>
        <taxon>Embryophyta</taxon>
        <taxon>Tracheophyta</taxon>
        <taxon>Spermatophyta</taxon>
        <taxon>Magnoliopsida</taxon>
        <taxon>eudicotyledons</taxon>
        <taxon>Gunneridae</taxon>
        <taxon>Pentapetalae</taxon>
        <taxon>asterids</taxon>
        <taxon>lamiids</taxon>
        <taxon>Solanales</taxon>
        <taxon>Solanaceae</taxon>
        <taxon>Solanoideae</taxon>
        <taxon>Hyoscyameae</taxon>
        <taxon>Anisodus</taxon>
    </lineage>
</organism>
<comment type="caution">
    <text evidence="3">The sequence shown here is derived from an EMBL/GenBank/DDBJ whole genome shotgun (WGS) entry which is preliminary data.</text>
</comment>
<dbReference type="AlphaFoldDB" id="A0A9Q1M0D0"/>
<keyword evidence="1" id="KW-0812">Transmembrane</keyword>
<proteinExistence type="predicted"/>
<protein>
    <recommendedName>
        <fullName evidence="2">Late blight resistance protein R1A-like N-terminal domain-containing protein</fullName>
    </recommendedName>
</protein>
<dbReference type="Pfam" id="PF12061">
    <property type="entry name" value="NB-LRR"/>
    <property type="match status" value="1"/>
</dbReference>
<gene>
    <name evidence="3" type="ORF">K7X08_021319</name>
</gene>
<name>A0A9Q1M0D0_9SOLA</name>
<dbReference type="PANTHER" id="PTHR15140">
    <property type="entry name" value="TUBULIN-SPECIFIC CHAPERONE E"/>
    <property type="match status" value="1"/>
</dbReference>
<evidence type="ECO:0000256" key="1">
    <source>
        <dbReference type="SAM" id="Phobius"/>
    </source>
</evidence>
<keyword evidence="1" id="KW-0472">Membrane</keyword>
<evidence type="ECO:0000259" key="2">
    <source>
        <dbReference type="Pfam" id="PF12061"/>
    </source>
</evidence>
<sequence length="539" mass="62069">MISKVLKTIRLEYIAELINVSKPSRSSSPITMEKVGSVVALLVGVTFILCLLDVKRYDVLVSMVKEKLRYLELFFTLTAKWCIELKRMKGLITYADDVAYTTMHLCFFVAAYKMEEDGHKALVLDIEFCDFLHKLSPFSHELRQIYPSLLIGSKSSGTEPTMDAKFMSNCVDALKKDLEERLSRDAILKTAFDDRIPWLRQGLSYLSRFLSEIVSKCTPLEELNSLQSHTEALAIEATIVIYTFCDARMDMKSTDIDHKHFLVQLKFNRVMVEIDLIQLLKAESAICLIYEEAVDSNKSRKVNLVLQFLTITFKLIKFVESLMVLLKDTATLKAEILDLIESAHEELIFLRAFVMDVLTQHTELNELHDLLMRAEVTAHKLGQISDSCYGSFVDGSSTQQMRLSLSDLLQEIESVKFRLPWNQFSTIEELHILEILKLLLRAFEGYEWEVKDSEFPELKYLELDDLNIAQWSVYDDAFPKLERLVLTKCKWLEKIPYHFDDAVCLQSTEVNWCSWSVANSGQEIQKTQRDDMANNAFAV</sequence>
<dbReference type="OrthoDB" id="1323175at2759"/>
<dbReference type="SUPFAM" id="SSF52058">
    <property type="entry name" value="L domain-like"/>
    <property type="match status" value="1"/>
</dbReference>
<feature type="domain" description="Late blight resistance protein R1A-like N-terminal" evidence="2">
    <location>
        <begin position="26"/>
        <end position="262"/>
    </location>
</feature>
<keyword evidence="1" id="KW-1133">Transmembrane helix</keyword>
<keyword evidence="4" id="KW-1185">Reference proteome</keyword>
<accession>A0A9Q1M0D0</accession>
<feature type="transmembrane region" description="Helical" evidence="1">
    <location>
        <begin position="35"/>
        <end position="54"/>
    </location>
</feature>
<evidence type="ECO:0000313" key="3">
    <source>
        <dbReference type="EMBL" id="KAJ8548083.1"/>
    </source>
</evidence>
<evidence type="ECO:0000313" key="4">
    <source>
        <dbReference type="Proteomes" id="UP001152561"/>
    </source>
</evidence>
<dbReference type="InterPro" id="IPR021929">
    <property type="entry name" value="R1A-like_N"/>
</dbReference>
<dbReference type="EMBL" id="JAJAGQ010000012">
    <property type="protein sequence ID" value="KAJ8548083.1"/>
    <property type="molecule type" value="Genomic_DNA"/>
</dbReference>
<dbReference type="Proteomes" id="UP001152561">
    <property type="component" value="Unassembled WGS sequence"/>
</dbReference>
<reference evidence="4" key="1">
    <citation type="journal article" date="2023" name="Proc. Natl. Acad. Sci. U.S.A.">
        <title>Genomic and structural basis for evolution of tropane alkaloid biosynthesis.</title>
        <authorList>
            <person name="Wanga Y.-J."/>
            <person name="Taina T."/>
            <person name="Yua J.-Y."/>
            <person name="Lia J."/>
            <person name="Xua B."/>
            <person name="Chenc J."/>
            <person name="D'Auriad J.C."/>
            <person name="Huanga J.-P."/>
            <person name="Huanga S.-X."/>
        </authorList>
    </citation>
    <scope>NUCLEOTIDE SEQUENCE [LARGE SCALE GENOMIC DNA]</scope>
    <source>
        <strain evidence="4">cv. KIB-2019</strain>
    </source>
</reference>
<dbReference type="PANTHER" id="PTHR15140:SF39">
    <property type="entry name" value="LATE BLIGHT RESISTANCE PROTEIN HOMOLOG R1B-14"/>
    <property type="match status" value="1"/>
</dbReference>